<dbReference type="InterPro" id="IPR050491">
    <property type="entry name" value="AmpC-like"/>
</dbReference>
<keyword evidence="6" id="KW-1185">Reference proteome</keyword>
<keyword evidence="2" id="KW-1133">Transmembrane helix</keyword>
<dbReference type="EMBL" id="CAWUOM010000062">
    <property type="protein sequence ID" value="CAK7269733.1"/>
    <property type="molecule type" value="Genomic_DNA"/>
</dbReference>
<evidence type="ECO:0008006" key="7">
    <source>
        <dbReference type="Google" id="ProtNLM"/>
    </source>
</evidence>
<feature type="domain" description="Peptidase S12 Pab87-related C-terminal" evidence="4">
    <location>
        <begin position="533"/>
        <end position="645"/>
    </location>
</feature>
<feature type="transmembrane region" description="Helical" evidence="2">
    <location>
        <begin position="21"/>
        <end position="42"/>
    </location>
</feature>
<evidence type="ECO:0000256" key="2">
    <source>
        <dbReference type="SAM" id="Phobius"/>
    </source>
</evidence>
<dbReference type="PANTHER" id="PTHR46825:SF9">
    <property type="entry name" value="BETA-LACTAMASE-RELATED DOMAIN-CONTAINING PROTEIN"/>
    <property type="match status" value="1"/>
</dbReference>
<protein>
    <recommendedName>
        <fullName evidence="7">Penicillin-binding protein</fullName>
    </recommendedName>
</protein>
<dbReference type="Pfam" id="PF00144">
    <property type="entry name" value="Beta-lactamase"/>
    <property type="match status" value="1"/>
</dbReference>
<evidence type="ECO:0000313" key="6">
    <source>
        <dbReference type="Proteomes" id="UP001642501"/>
    </source>
</evidence>
<dbReference type="Pfam" id="PF11954">
    <property type="entry name" value="DUF3471"/>
    <property type="match status" value="1"/>
</dbReference>
<comment type="similarity">
    <text evidence="1">Belongs to the peptidase S12 family.</text>
</comment>
<keyword evidence="2" id="KW-0472">Membrane</keyword>
<evidence type="ECO:0000313" key="5">
    <source>
        <dbReference type="EMBL" id="CAK7269733.1"/>
    </source>
</evidence>
<evidence type="ECO:0000256" key="1">
    <source>
        <dbReference type="ARBA" id="ARBA00038215"/>
    </source>
</evidence>
<comment type="caution">
    <text evidence="5">The sequence shown here is derived from an EMBL/GenBank/DDBJ whole genome shotgun (WGS) entry which is preliminary data.</text>
</comment>
<dbReference type="PANTHER" id="PTHR46825">
    <property type="entry name" value="D-ALANYL-D-ALANINE-CARBOXYPEPTIDASE/ENDOPEPTIDASE AMPH"/>
    <property type="match status" value="1"/>
</dbReference>
<organism evidence="5 6">
    <name type="scientific">Sporothrix epigloea</name>
    <dbReference type="NCBI Taxonomy" id="1892477"/>
    <lineage>
        <taxon>Eukaryota</taxon>
        <taxon>Fungi</taxon>
        <taxon>Dikarya</taxon>
        <taxon>Ascomycota</taxon>
        <taxon>Pezizomycotina</taxon>
        <taxon>Sordariomycetes</taxon>
        <taxon>Sordariomycetidae</taxon>
        <taxon>Ophiostomatales</taxon>
        <taxon>Ophiostomataceae</taxon>
        <taxon>Sporothrix</taxon>
    </lineage>
</organism>
<dbReference type="Gene3D" id="3.40.710.10">
    <property type="entry name" value="DD-peptidase/beta-lactamase superfamily"/>
    <property type="match status" value="1"/>
</dbReference>
<sequence length="664" mass="72897">MAHSTHSIIIMGRLTVTRRRHHAFGISTVLVTAFALGAQFGLAEQQQPLLAHDRSRAAFYEAYVDHLDGAVNVSSPFDETFRALVAGTLKSWHIPGIAVAVVDGDHTWAEGFGTAVFPDTPATPDTLFYTASTTKAFVAAALSLMIDSGNFSVDNWPLGWTTPLSAILPDDFVVGGTSAGGGADGDNDKDANTDAAWATRRLTVEDALSHRTGFAAHDLTRSRRYGLASDSLGRNATVRDVTRSLRHLPLSTSPRTEWRYCNLMYLVLSHAVEMLLTVNGESPWLGDVLRTWMWQPLGMASTFFSLDDARAAPHTLAQGYYYDSNRDAGESTSGYAGVSGNGFVGVPHMPLEEVSGAGAVISSVRDYARWLRCWIDGPAFAANNAMKPTTTDACAGIPFTWAGLDAVLAPKMVISHTSASPAPFDAPVAYASAWQTSSYKGHRFWGHSGGSNAFGSQVYFFPDDRFGVVLFGNTAVTSNAAELILLWHLADEKFAVPQEERYDWDKRFRRSAEARRTRIDTALERLFPVIADPPKMPALPQVDYTGTYHHPAYQNMTIQLAKDSAYYNYDASRPANSQGESYEVTFIAERRDQTWPTLCEFVHISGEHWLVYTDMLYERSGNFKSYAKATFEVGADGRAHTLVVEFWNADDGSIEAVIPFARID</sequence>
<feature type="domain" description="Beta-lactamase-related" evidence="3">
    <location>
        <begin position="81"/>
        <end position="482"/>
    </location>
</feature>
<name>A0ABP0DN66_9PEZI</name>
<dbReference type="InterPro" id="IPR021860">
    <property type="entry name" value="Peptidase_S12_Pab87-rel_C"/>
</dbReference>
<dbReference type="InterPro" id="IPR001466">
    <property type="entry name" value="Beta-lactam-related"/>
</dbReference>
<keyword evidence="2" id="KW-0812">Transmembrane</keyword>
<dbReference type="Proteomes" id="UP001642501">
    <property type="component" value="Unassembled WGS sequence"/>
</dbReference>
<reference evidence="5 6" key="1">
    <citation type="submission" date="2024-01" db="EMBL/GenBank/DDBJ databases">
        <authorList>
            <person name="Allen C."/>
            <person name="Tagirdzhanova G."/>
        </authorList>
    </citation>
    <scope>NUCLEOTIDE SEQUENCE [LARGE SCALE GENOMIC DNA]</scope>
    <source>
        <strain evidence="5 6">CBS 573.63</strain>
    </source>
</reference>
<accession>A0ABP0DN66</accession>
<evidence type="ECO:0000259" key="3">
    <source>
        <dbReference type="Pfam" id="PF00144"/>
    </source>
</evidence>
<gene>
    <name evidence="5" type="ORF">SEPCBS57363_003754</name>
</gene>
<dbReference type="SUPFAM" id="SSF56601">
    <property type="entry name" value="beta-lactamase/transpeptidase-like"/>
    <property type="match status" value="1"/>
</dbReference>
<evidence type="ECO:0000259" key="4">
    <source>
        <dbReference type="Pfam" id="PF11954"/>
    </source>
</evidence>
<dbReference type="InterPro" id="IPR012338">
    <property type="entry name" value="Beta-lactam/transpept-like"/>
</dbReference>
<proteinExistence type="inferred from homology"/>